<evidence type="ECO:0000313" key="3">
    <source>
        <dbReference type="WBParaSite" id="GPUH_0002359801-mRNA-1"/>
    </source>
</evidence>
<dbReference type="AlphaFoldDB" id="A0A183ERH7"/>
<keyword evidence="2" id="KW-1185">Reference proteome</keyword>
<evidence type="ECO:0000313" key="2">
    <source>
        <dbReference type="Proteomes" id="UP000271098"/>
    </source>
</evidence>
<dbReference type="WBParaSite" id="GPUH_0002359801-mRNA-1">
    <property type="protein sequence ID" value="GPUH_0002359801-mRNA-1"/>
    <property type="gene ID" value="GPUH_0002359801"/>
</dbReference>
<organism evidence="3">
    <name type="scientific">Gongylonema pulchrum</name>
    <dbReference type="NCBI Taxonomy" id="637853"/>
    <lineage>
        <taxon>Eukaryota</taxon>
        <taxon>Metazoa</taxon>
        <taxon>Ecdysozoa</taxon>
        <taxon>Nematoda</taxon>
        <taxon>Chromadorea</taxon>
        <taxon>Rhabditida</taxon>
        <taxon>Spirurina</taxon>
        <taxon>Spiruromorpha</taxon>
        <taxon>Spiruroidea</taxon>
        <taxon>Gongylonematidae</taxon>
        <taxon>Gongylonema</taxon>
    </lineage>
</organism>
<accession>A0A183ERH7</accession>
<reference evidence="1 2" key="2">
    <citation type="submission" date="2018-11" db="EMBL/GenBank/DDBJ databases">
        <authorList>
            <consortium name="Pathogen Informatics"/>
        </authorList>
    </citation>
    <scope>NUCLEOTIDE SEQUENCE [LARGE SCALE GENOMIC DNA]</scope>
</reference>
<reference evidence="3" key="1">
    <citation type="submission" date="2016-06" db="UniProtKB">
        <authorList>
            <consortium name="WormBaseParasite"/>
        </authorList>
    </citation>
    <scope>IDENTIFICATION</scope>
</reference>
<dbReference type="Proteomes" id="UP000271098">
    <property type="component" value="Unassembled WGS sequence"/>
</dbReference>
<evidence type="ECO:0000313" key="1">
    <source>
        <dbReference type="EMBL" id="VDN41650.1"/>
    </source>
</evidence>
<dbReference type="EMBL" id="UYRT01098224">
    <property type="protein sequence ID" value="VDN41650.1"/>
    <property type="molecule type" value="Genomic_DNA"/>
</dbReference>
<protein>
    <submittedName>
        <fullName evidence="3">Secreted protein</fullName>
    </submittedName>
</protein>
<name>A0A183ERH7_9BILA</name>
<proteinExistence type="predicted"/>
<sequence length="82" mass="9024">MTEAAMVFVALPSINCLTARECQEQSCELGDLVQVAAGRLIFLDKHCSLRCLDNLGLALGRKVLEDKWSRNPAVQMDVAQDC</sequence>
<gene>
    <name evidence="1" type="ORF">GPUH_LOCUS23568</name>
</gene>